<evidence type="ECO:0000259" key="12">
    <source>
        <dbReference type="PROSITE" id="PS50929"/>
    </source>
</evidence>
<keyword evidence="7 10" id="KW-1133">Transmembrane helix</keyword>
<feature type="transmembrane region" description="Helical" evidence="10">
    <location>
        <begin position="262"/>
        <end position="286"/>
    </location>
</feature>
<dbReference type="PANTHER" id="PTHR43394">
    <property type="entry name" value="ATP-DEPENDENT PERMEASE MDL1, MITOCHONDRIAL"/>
    <property type="match status" value="1"/>
</dbReference>
<dbReference type="GO" id="GO:0016887">
    <property type="term" value="F:ATP hydrolysis activity"/>
    <property type="evidence" value="ECO:0007669"/>
    <property type="project" value="InterPro"/>
</dbReference>
<dbReference type="InterPro" id="IPR039421">
    <property type="entry name" value="Type_1_exporter"/>
</dbReference>
<proteinExistence type="inferred from homology"/>
<name>A0A846Z254_9ACTN</name>
<evidence type="ECO:0000256" key="8">
    <source>
        <dbReference type="ARBA" id="ARBA00023136"/>
    </source>
</evidence>
<dbReference type="InterPro" id="IPR003439">
    <property type="entry name" value="ABC_transporter-like_ATP-bd"/>
</dbReference>
<evidence type="ECO:0000256" key="3">
    <source>
        <dbReference type="ARBA" id="ARBA00022475"/>
    </source>
</evidence>
<comment type="caution">
    <text evidence="13">The sequence shown here is derived from an EMBL/GenBank/DDBJ whole genome shotgun (WGS) entry which is preliminary data.</text>
</comment>
<comment type="subcellular location">
    <subcellularLocation>
        <location evidence="1">Cell membrane</location>
        <topology evidence="1">Multi-pass membrane protein</topology>
    </subcellularLocation>
</comment>
<evidence type="ECO:0000256" key="5">
    <source>
        <dbReference type="ARBA" id="ARBA00022741"/>
    </source>
</evidence>
<dbReference type="InterPro" id="IPR003593">
    <property type="entry name" value="AAA+_ATPase"/>
</dbReference>
<evidence type="ECO:0000256" key="1">
    <source>
        <dbReference type="ARBA" id="ARBA00004651"/>
    </source>
</evidence>
<feature type="transmembrane region" description="Helical" evidence="10">
    <location>
        <begin position="153"/>
        <end position="172"/>
    </location>
</feature>
<evidence type="ECO:0000256" key="4">
    <source>
        <dbReference type="ARBA" id="ARBA00022692"/>
    </source>
</evidence>
<gene>
    <name evidence="13" type="ORF">HGB48_25135</name>
</gene>
<dbReference type="EMBL" id="JAAXPI010000045">
    <property type="protein sequence ID" value="NKZ06999.1"/>
    <property type="molecule type" value="Genomic_DNA"/>
</dbReference>
<feature type="transmembrane region" description="Helical" evidence="10">
    <location>
        <begin position="42"/>
        <end position="67"/>
    </location>
</feature>
<dbReference type="SUPFAM" id="SSF90123">
    <property type="entry name" value="ABC transporter transmembrane region"/>
    <property type="match status" value="1"/>
</dbReference>
<feature type="domain" description="ABC transporter" evidence="11">
    <location>
        <begin position="361"/>
        <end position="614"/>
    </location>
</feature>
<feature type="transmembrane region" description="Helical" evidence="10">
    <location>
        <begin position="79"/>
        <end position="99"/>
    </location>
</feature>
<feature type="domain" description="ABC transmembrane type-1" evidence="12">
    <location>
        <begin position="43"/>
        <end position="327"/>
    </location>
</feature>
<dbReference type="Gene3D" id="3.40.50.300">
    <property type="entry name" value="P-loop containing nucleotide triphosphate hydrolases"/>
    <property type="match status" value="1"/>
</dbReference>
<keyword evidence="14" id="KW-1185">Reference proteome</keyword>
<sequence>MDMEVTAWMSLHHAMNARDSRPFSKATLRRIGGFARPHRRPLAAFLVLSVVMAVTAVATPVLAGWVVNAIVDHAATSTVVWLAAVIAVLAVAEGGLGLANRWLSARIGEGLILDLRTAVFDHVQRMPVAFFTRTRTGALVSRLNNDVIGAQRAFSDTLSGVVSNMVTVLLTFAVMVRISWQITLLALVLLPVFVLPARRMGARLARLEREAAAHDSAMSTQMTERFSAPGATLVKLFGRPARESAEFAARARRVRDIGVRTAMVQHVFITALTMVSALALALVYGLGGFLSLRGHLDAGAVVALALLLTRLYAPLTALASSRVEVMSALVSFERVFEILDLEPLVAEKPDTRPAPSGPVSVEFDNVTFAYPSADKVSLASLEEVATLDTRGGVDVLHDVSFRAEPGQMIALVGSSGAGKSTIAQLLPRLYDVDSGAVRLGGVDVRDMSFQSIRETLGMVTQDGHLFHESIRENLLLARPEATGDELWDVLRRARLDTLIEGLPDGLDTIVGERGYRLSGGERQRLTIARLLLARQRVVILDEATAHLDSTSEAAVQEALAEALDGRTAIVIAHRLSTIRAADQILVIEDGRIIEQGTHDELLAAAGRYAELHNTQFTNTPPLEPAL</sequence>
<dbReference type="Proteomes" id="UP000579250">
    <property type="component" value="Unassembled WGS sequence"/>
</dbReference>
<dbReference type="CDD" id="cd18550">
    <property type="entry name" value="ABC_6TM_exporter_like"/>
    <property type="match status" value="1"/>
</dbReference>
<keyword evidence="6 13" id="KW-0067">ATP-binding</keyword>
<evidence type="ECO:0000256" key="6">
    <source>
        <dbReference type="ARBA" id="ARBA00022840"/>
    </source>
</evidence>
<evidence type="ECO:0000256" key="9">
    <source>
        <dbReference type="ARBA" id="ARBA00061644"/>
    </source>
</evidence>
<dbReference type="InterPro" id="IPR027417">
    <property type="entry name" value="P-loop_NTPase"/>
</dbReference>
<evidence type="ECO:0000313" key="13">
    <source>
        <dbReference type="EMBL" id="NKZ06999.1"/>
    </source>
</evidence>
<comment type="similarity">
    <text evidence="9">Belongs to the ABC transporter superfamily. Lipid exporter (TC 3.A.1.106) family.</text>
</comment>
<keyword evidence="4 10" id="KW-0812">Transmembrane</keyword>
<keyword evidence="8 10" id="KW-0472">Membrane</keyword>
<dbReference type="RefSeq" id="WP_067637547.1">
    <property type="nucleotide sequence ID" value="NZ_JAAXPI010000045.1"/>
</dbReference>
<dbReference type="GO" id="GO:0005886">
    <property type="term" value="C:plasma membrane"/>
    <property type="evidence" value="ECO:0007669"/>
    <property type="project" value="UniProtKB-SubCell"/>
</dbReference>
<evidence type="ECO:0000256" key="10">
    <source>
        <dbReference type="SAM" id="Phobius"/>
    </source>
</evidence>
<dbReference type="FunFam" id="3.40.50.300:FF:000299">
    <property type="entry name" value="ABC transporter ATP-binding protein/permease"/>
    <property type="match status" value="1"/>
</dbReference>
<keyword evidence="3" id="KW-1003">Cell membrane</keyword>
<protein>
    <submittedName>
        <fullName evidence="13">ABC transporter ATP-binding protein</fullName>
    </submittedName>
</protein>
<dbReference type="GO" id="GO:0015421">
    <property type="term" value="F:ABC-type oligopeptide transporter activity"/>
    <property type="evidence" value="ECO:0007669"/>
    <property type="project" value="TreeGrafter"/>
</dbReference>
<feature type="transmembrane region" description="Helical" evidence="10">
    <location>
        <begin position="178"/>
        <end position="197"/>
    </location>
</feature>
<accession>A0A846Z254</accession>
<keyword evidence="2" id="KW-0813">Transport</keyword>
<evidence type="ECO:0000256" key="7">
    <source>
        <dbReference type="ARBA" id="ARBA00022989"/>
    </source>
</evidence>
<dbReference type="PROSITE" id="PS00211">
    <property type="entry name" value="ABC_TRANSPORTER_1"/>
    <property type="match status" value="1"/>
</dbReference>
<evidence type="ECO:0000256" key="2">
    <source>
        <dbReference type="ARBA" id="ARBA00022448"/>
    </source>
</evidence>
<dbReference type="Pfam" id="PF00005">
    <property type="entry name" value="ABC_tran"/>
    <property type="match status" value="1"/>
</dbReference>
<evidence type="ECO:0000313" key="14">
    <source>
        <dbReference type="Proteomes" id="UP000579250"/>
    </source>
</evidence>
<reference evidence="13 14" key="1">
    <citation type="submission" date="2020-04" db="EMBL/GenBank/DDBJ databases">
        <title>MicrobeNet Type strains.</title>
        <authorList>
            <person name="Nicholson A.C."/>
        </authorList>
    </citation>
    <scope>NUCLEOTIDE SEQUENCE [LARGE SCALE GENOMIC DNA]</scope>
    <source>
        <strain evidence="13 14">ATCC BAA-277</strain>
    </source>
</reference>
<dbReference type="AlphaFoldDB" id="A0A846Z254"/>
<keyword evidence="5" id="KW-0547">Nucleotide-binding</keyword>
<organism evidence="13 14">
    <name type="scientific">Actinomadura latina</name>
    <dbReference type="NCBI Taxonomy" id="163603"/>
    <lineage>
        <taxon>Bacteria</taxon>
        <taxon>Bacillati</taxon>
        <taxon>Actinomycetota</taxon>
        <taxon>Actinomycetes</taxon>
        <taxon>Streptosporangiales</taxon>
        <taxon>Thermomonosporaceae</taxon>
        <taxon>Actinomadura</taxon>
    </lineage>
</organism>
<dbReference type="PROSITE" id="PS50929">
    <property type="entry name" value="ABC_TM1F"/>
    <property type="match status" value="1"/>
</dbReference>
<dbReference type="SUPFAM" id="SSF52540">
    <property type="entry name" value="P-loop containing nucleoside triphosphate hydrolases"/>
    <property type="match status" value="1"/>
</dbReference>
<dbReference type="Pfam" id="PF00664">
    <property type="entry name" value="ABC_membrane"/>
    <property type="match status" value="1"/>
</dbReference>
<dbReference type="SMART" id="SM00382">
    <property type="entry name" value="AAA"/>
    <property type="match status" value="1"/>
</dbReference>
<dbReference type="InterPro" id="IPR036640">
    <property type="entry name" value="ABC1_TM_sf"/>
</dbReference>
<dbReference type="GO" id="GO:0005524">
    <property type="term" value="F:ATP binding"/>
    <property type="evidence" value="ECO:0007669"/>
    <property type="project" value="UniProtKB-KW"/>
</dbReference>
<dbReference type="PANTHER" id="PTHR43394:SF1">
    <property type="entry name" value="ATP-BINDING CASSETTE SUB-FAMILY B MEMBER 10, MITOCHONDRIAL"/>
    <property type="match status" value="1"/>
</dbReference>
<dbReference type="PROSITE" id="PS50893">
    <property type="entry name" value="ABC_TRANSPORTER_2"/>
    <property type="match status" value="1"/>
</dbReference>
<dbReference type="InterPro" id="IPR017871">
    <property type="entry name" value="ABC_transporter-like_CS"/>
</dbReference>
<dbReference type="InterPro" id="IPR011527">
    <property type="entry name" value="ABC1_TM_dom"/>
</dbReference>
<evidence type="ECO:0000259" key="11">
    <source>
        <dbReference type="PROSITE" id="PS50893"/>
    </source>
</evidence>
<dbReference type="Gene3D" id="1.20.1560.10">
    <property type="entry name" value="ABC transporter type 1, transmembrane domain"/>
    <property type="match status" value="1"/>
</dbReference>